<dbReference type="VEuPathDB" id="FungiDB:EYZ11_008721"/>
<dbReference type="InterPro" id="IPR011707">
    <property type="entry name" value="Cu-oxidase-like_N"/>
</dbReference>
<evidence type="ECO:0000313" key="7">
    <source>
        <dbReference type="EMBL" id="THC91828.1"/>
    </source>
</evidence>
<dbReference type="PANTHER" id="PTHR11709">
    <property type="entry name" value="MULTI-COPPER OXIDASE"/>
    <property type="match status" value="1"/>
</dbReference>
<gene>
    <name evidence="7" type="ORF">EYZ11_008721</name>
</gene>
<keyword evidence="3" id="KW-0560">Oxidoreductase</keyword>
<evidence type="ECO:0000256" key="2">
    <source>
        <dbReference type="ARBA" id="ARBA00022723"/>
    </source>
</evidence>
<dbReference type="EMBL" id="SOSA01000381">
    <property type="protein sequence ID" value="THC91828.1"/>
    <property type="molecule type" value="Genomic_DNA"/>
</dbReference>
<dbReference type="GO" id="GO:0016491">
    <property type="term" value="F:oxidoreductase activity"/>
    <property type="evidence" value="ECO:0007669"/>
    <property type="project" value="UniProtKB-KW"/>
</dbReference>
<organism evidence="7 8">
    <name type="scientific">Aspergillus tanneri</name>
    <dbReference type="NCBI Taxonomy" id="1220188"/>
    <lineage>
        <taxon>Eukaryota</taxon>
        <taxon>Fungi</taxon>
        <taxon>Dikarya</taxon>
        <taxon>Ascomycota</taxon>
        <taxon>Pezizomycotina</taxon>
        <taxon>Eurotiomycetes</taxon>
        <taxon>Eurotiomycetidae</taxon>
        <taxon>Eurotiales</taxon>
        <taxon>Aspergillaceae</taxon>
        <taxon>Aspergillus</taxon>
        <taxon>Aspergillus subgen. Circumdati</taxon>
    </lineage>
</organism>
<dbReference type="InterPro" id="IPR045087">
    <property type="entry name" value="Cu-oxidase_fam"/>
</dbReference>
<dbReference type="Gene3D" id="2.60.40.420">
    <property type="entry name" value="Cupredoxins - blue copper proteins"/>
    <property type="match status" value="1"/>
</dbReference>
<name>A0A4S3JBY9_9EURO</name>
<protein>
    <recommendedName>
        <fullName evidence="6">Plastocyanin-like domain-containing protein</fullName>
    </recommendedName>
</protein>
<comment type="caution">
    <text evidence="7">The sequence shown here is derived from an EMBL/GenBank/DDBJ whole genome shotgun (WGS) entry which is preliminary data.</text>
</comment>
<evidence type="ECO:0000256" key="4">
    <source>
        <dbReference type="ARBA" id="ARBA00023008"/>
    </source>
</evidence>
<feature type="chain" id="PRO_5020914660" description="Plastocyanin-like domain-containing protein" evidence="5">
    <location>
        <begin position="24"/>
        <end position="104"/>
    </location>
</feature>
<comment type="similarity">
    <text evidence="1">Belongs to the multicopper oxidase family.</text>
</comment>
<proteinExistence type="inferred from homology"/>
<evidence type="ECO:0000256" key="3">
    <source>
        <dbReference type="ARBA" id="ARBA00023002"/>
    </source>
</evidence>
<dbReference type="STRING" id="1220188.A0A4S3JBY9"/>
<keyword evidence="8" id="KW-1185">Reference proteome</keyword>
<dbReference type="AlphaFoldDB" id="A0A4S3JBY9"/>
<dbReference type="Proteomes" id="UP000308092">
    <property type="component" value="Unassembled WGS sequence"/>
</dbReference>
<feature type="domain" description="Plastocyanin-like" evidence="6">
    <location>
        <begin position="36"/>
        <end position="101"/>
    </location>
</feature>
<evidence type="ECO:0000256" key="5">
    <source>
        <dbReference type="SAM" id="SignalP"/>
    </source>
</evidence>
<dbReference type="InterPro" id="IPR008972">
    <property type="entry name" value="Cupredoxin"/>
</dbReference>
<dbReference type="PANTHER" id="PTHR11709:SF394">
    <property type="entry name" value="FI03373P-RELATED"/>
    <property type="match status" value="1"/>
</dbReference>
<evidence type="ECO:0000259" key="6">
    <source>
        <dbReference type="Pfam" id="PF07732"/>
    </source>
</evidence>
<keyword evidence="5" id="KW-0732">Signal</keyword>
<feature type="signal peptide" evidence="5">
    <location>
        <begin position="1"/>
        <end position="23"/>
    </location>
</feature>
<reference evidence="7 8" key="1">
    <citation type="submission" date="2019-03" db="EMBL/GenBank/DDBJ databases">
        <title>The genome sequence of a newly discovered highly antifungal drug resistant Aspergillus species, Aspergillus tanneri NIH 1004.</title>
        <authorList>
            <person name="Mounaud S."/>
            <person name="Singh I."/>
            <person name="Joardar V."/>
            <person name="Pakala S."/>
            <person name="Pakala S."/>
            <person name="Venepally P."/>
            <person name="Hoover J."/>
            <person name="Nierman W."/>
            <person name="Chung J."/>
            <person name="Losada L."/>
        </authorList>
    </citation>
    <scope>NUCLEOTIDE SEQUENCE [LARGE SCALE GENOMIC DNA]</scope>
    <source>
        <strain evidence="7 8">NIH1004</strain>
    </source>
</reference>
<evidence type="ECO:0000256" key="1">
    <source>
        <dbReference type="ARBA" id="ARBA00010609"/>
    </source>
</evidence>
<dbReference type="Pfam" id="PF07732">
    <property type="entry name" value="Cu-oxidase_3"/>
    <property type="match status" value="1"/>
</dbReference>
<keyword evidence="4" id="KW-0186">Copper</keyword>
<dbReference type="GO" id="GO:0005507">
    <property type="term" value="F:copper ion binding"/>
    <property type="evidence" value="ECO:0007669"/>
    <property type="project" value="InterPro"/>
</dbReference>
<dbReference type="SUPFAM" id="SSF49503">
    <property type="entry name" value="Cupredoxins"/>
    <property type="match status" value="1"/>
</dbReference>
<evidence type="ECO:0000313" key="8">
    <source>
        <dbReference type="Proteomes" id="UP000308092"/>
    </source>
</evidence>
<accession>A0A4S3JBY9</accession>
<keyword evidence="2" id="KW-0479">Metal-binding</keyword>
<sequence length="104" mass="11478">MFIHQTSYVIWLALTSFVSHSNAALRTYNLTVHSDVRAPDGVSREVYLINGLQPGPLIEADEGDSLEIFVKNDLPVDTSLHWHGILQRGSPDMDGVPGVTQVSY</sequence>